<evidence type="ECO:0000256" key="2">
    <source>
        <dbReference type="ARBA" id="ARBA00008610"/>
    </source>
</evidence>
<evidence type="ECO:0000259" key="8">
    <source>
        <dbReference type="Pfam" id="PF02608"/>
    </source>
</evidence>
<dbReference type="Pfam" id="PF02608">
    <property type="entry name" value="Bmp"/>
    <property type="match status" value="2"/>
</dbReference>
<dbReference type="SUPFAM" id="SSF53822">
    <property type="entry name" value="Periplasmic binding protein-like I"/>
    <property type="match status" value="1"/>
</dbReference>
<feature type="domain" description="ABC transporter substrate-binding protein PnrA-like" evidence="8">
    <location>
        <begin position="228"/>
        <end position="354"/>
    </location>
</feature>
<evidence type="ECO:0000256" key="3">
    <source>
        <dbReference type="ARBA" id="ARBA00022475"/>
    </source>
</evidence>
<dbReference type="PROSITE" id="PS51257">
    <property type="entry name" value="PROKAR_LIPOPROTEIN"/>
    <property type="match status" value="1"/>
</dbReference>
<dbReference type="RefSeq" id="WP_187031054.1">
    <property type="nucleotide sequence ID" value="NZ_AP023421.1"/>
</dbReference>
<comment type="similarity">
    <text evidence="2">Belongs to the BMP lipoprotein family.</text>
</comment>
<keyword evidence="9" id="KW-0614">Plasmid</keyword>
<dbReference type="InterPro" id="IPR003760">
    <property type="entry name" value="PnrA-like"/>
</dbReference>
<reference evidence="9" key="1">
    <citation type="submission" date="2020-09" db="EMBL/GenBank/DDBJ databases">
        <title>New species isolated from human feces.</title>
        <authorList>
            <person name="Kitahara M."/>
            <person name="Shigeno Y."/>
            <person name="Shime M."/>
            <person name="Matsumoto Y."/>
            <person name="Nakamura S."/>
            <person name="Motooka D."/>
            <person name="Fukuoka S."/>
            <person name="Nishikawa H."/>
            <person name="Benno Y."/>
        </authorList>
    </citation>
    <scope>NUCLEOTIDE SEQUENCE</scope>
    <source>
        <strain evidence="9">MM59</strain>
        <plasmid evidence="9">pMM59_01</plasmid>
    </source>
</reference>
<keyword evidence="3" id="KW-1003">Cell membrane</keyword>
<dbReference type="PANTHER" id="PTHR34296:SF2">
    <property type="entry name" value="ABC TRANSPORTER GUANOSINE-BINDING PROTEIN NUPN"/>
    <property type="match status" value="1"/>
</dbReference>
<dbReference type="Proteomes" id="UP000679848">
    <property type="component" value="Plasmid pMM59_01"/>
</dbReference>
<dbReference type="EMBL" id="AP023421">
    <property type="protein sequence ID" value="BCK86090.1"/>
    <property type="molecule type" value="Genomic_DNA"/>
</dbReference>
<dbReference type="GO" id="GO:0005886">
    <property type="term" value="C:plasma membrane"/>
    <property type="evidence" value="ECO:0007669"/>
    <property type="project" value="UniProtKB-SubCell"/>
</dbReference>
<keyword evidence="5" id="KW-0472">Membrane</keyword>
<keyword evidence="10" id="KW-1185">Reference proteome</keyword>
<dbReference type="InterPro" id="IPR050957">
    <property type="entry name" value="BMP_lipoprotein"/>
</dbReference>
<evidence type="ECO:0000256" key="1">
    <source>
        <dbReference type="ARBA" id="ARBA00004193"/>
    </source>
</evidence>
<evidence type="ECO:0000313" key="9">
    <source>
        <dbReference type="EMBL" id="BCK86090.1"/>
    </source>
</evidence>
<dbReference type="PANTHER" id="PTHR34296">
    <property type="entry name" value="TRANSCRIPTIONAL ACTIVATOR PROTEIN MED"/>
    <property type="match status" value="1"/>
</dbReference>
<evidence type="ECO:0000256" key="5">
    <source>
        <dbReference type="ARBA" id="ARBA00023136"/>
    </source>
</evidence>
<feature type="domain" description="ABC transporter substrate-binding protein PnrA-like" evidence="8">
    <location>
        <begin position="47"/>
        <end position="207"/>
    </location>
</feature>
<evidence type="ECO:0000313" key="10">
    <source>
        <dbReference type="Proteomes" id="UP000679848"/>
    </source>
</evidence>
<sequence>MKVSKKLAALFLSLAMVLSLAACGSGTDTTEDDTTGDDATATETGLKICIITTSGIDDGSFNQNCYEGIQAFLADHADCTVTDIKEGDYNKLVPTVEEMAGDYDVFVLPGFNFSNVGDVAAANPDTYFIVVDSTITDSEGNPMSLDNVYTMTFSEQESGFFAGVAAAMETKTGKVAVVNGMAYPSNVNYQYGFMSGVNYANKHYGTTAQCVELPSYAGVDLAGTNVGGNYIGDFADEATGKVVGDALVAEGCDVLFVAAGNAGNGTFTAAKEADGVWLIGCDIDQYDDGAKGSENIMLTSTLKKMDTHVQKQLTAIYDGTFVGEDAFLSVSTDGVGYVSEDGRQQLSEETLEKLAECYELVKDGTIVPAADATVNDYTPDNFPGL</sequence>
<dbReference type="KEGG" id="pfaa:MM59RIKEN_34090"/>
<keyword evidence="4 7" id="KW-0732">Signal</keyword>
<accession>A0A830QSW3</accession>
<dbReference type="Gene3D" id="3.40.50.2300">
    <property type="match status" value="2"/>
</dbReference>
<name>A0A830QSW3_9FIRM</name>
<organism evidence="9 10">
    <name type="scientific">Pusillibacter faecalis</name>
    <dbReference type="NCBI Taxonomy" id="2714358"/>
    <lineage>
        <taxon>Bacteria</taxon>
        <taxon>Bacillati</taxon>
        <taxon>Bacillota</taxon>
        <taxon>Clostridia</taxon>
        <taxon>Eubacteriales</taxon>
        <taxon>Oscillospiraceae</taxon>
        <taxon>Pusillibacter</taxon>
    </lineage>
</organism>
<comment type="subcellular location">
    <subcellularLocation>
        <location evidence="1">Cell membrane</location>
        <topology evidence="1">Lipid-anchor</topology>
    </subcellularLocation>
</comment>
<proteinExistence type="inferred from homology"/>
<keyword evidence="6" id="KW-0449">Lipoprotein</keyword>
<dbReference type="AlphaFoldDB" id="A0A830QSW3"/>
<evidence type="ECO:0000256" key="4">
    <source>
        <dbReference type="ARBA" id="ARBA00022729"/>
    </source>
</evidence>
<protein>
    <submittedName>
        <fullName evidence="9">BMP family ABC transporter substrate-binding protein</fullName>
    </submittedName>
</protein>
<evidence type="ECO:0000256" key="6">
    <source>
        <dbReference type="ARBA" id="ARBA00023288"/>
    </source>
</evidence>
<dbReference type="InterPro" id="IPR028082">
    <property type="entry name" value="Peripla_BP_I"/>
</dbReference>
<feature type="signal peptide" evidence="7">
    <location>
        <begin position="1"/>
        <end position="21"/>
    </location>
</feature>
<dbReference type="CDD" id="cd06354">
    <property type="entry name" value="PBP1_PrnA-like"/>
    <property type="match status" value="1"/>
</dbReference>
<geneLocation type="plasmid" evidence="9 10">
    <name>pMM59_01</name>
</geneLocation>
<feature type="chain" id="PRO_5038452421" evidence="7">
    <location>
        <begin position="22"/>
        <end position="385"/>
    </location>
</feature>
<gene>
    <name evidence="9" type="ORF">MM59RIKEN_34090</name>
</gene>
<evidence type="ECO:0000256" key="7">
    <source>
        <dbReference type="SAM" id="SignalP"/>
    </source>
</evidence>